<dbReference type="Proteomes" id="UP000265703">
    <property type="component" value="Unassembled WGS sequence"/>
</dbReference>
<keyword evidence="3" id="KW-1185">Reference proteome</keyword>
<keyword evidence="2" id="KW-0808">Transferase</keyword>
<organism evidence="2 3">
    <name type="scientific">Glomus cerebriforme</name>
    <dbReference type="NCBI Taxonomy" id="658196"/>
    <lineage>
        <taxon>Eukaryota</taxon>
        <taxon>Fungi</taxon>
        <taxon>Fungi incertae sedis</taxon>
        <taxon>Mucoromycota</taxon>
        <taxon>Glomeromycotina</taxon>
        <taxon>Glomeromycetes</taxon>
        <taxon>Glomerales</taxon>
        <taxon>Glomeraceae</taxon>
        <taxon>Glomus</taxon>
    </lineage>
</organism>
<comment type="caution">
    <text evidence="2">The sequence shown here is derived from an EMBL/GenBank/DDBJ whole genome shotgun (WGS) entry which is preliminary data.</text>
</comment>
<dbReference type="PANTHER" id="PTHR43591">
    <property type="entry name" value="METHYLTRANSFERASE"/>
    <property type="match status" value="1"/>
</dbReference>
<evidence type="ECO:0000259" key="1">
    <source>
        <dbReference type="Pfam" id="PF13649"/>
    </source>
</evidence>
<dbReference type="InterPro" id="IPR041698">
    <property type="entry name" value="Methyltransf_25"/>
</dbReference>
<keyword evidence="2" id="KW-0489">Methyltransferase</keyword>
<dbReference type="AlphaFoldDB" id="A0A397RZF0"/>
<reference evidence="2 3" key="1">
    <citation type="submission" date="2018-06" db="EMBL/GenBank/DDBJ databases">
        <title>Comparative genomics reveals the genomic features of Rhizophagus irregularis, R. cerebriforme, R. diaphanum and Gigaspora rosea, and their symbiotic lifestyle signature.</title>
        <authorList>
            <person name="Morin E."/>
            <person name="San Clemente H."/>
            <person name="Chen E.C.H."/>
            <person name="De La Providencia I."/>
            <person name="Hainaut M."/>
            <person name="Kuo A."/>
            <person name="Kohler A."/>
            <person name="Murat C."/>
            <person name="Tang N."/>
            <person name="Roy S."/>
            <person name="Loubradou J."/>
            <person name="Henrissat B."/>
            <person name="Grigoriev I.V."/>
            <person name="Corradi N."/>
            <person name="Roux C."/>
            <person name="Martin F.M."/>
        </authorList>
    </citation>
    <scope>NUCLEOTIDE SEQUENCE [LARGE SCALE GENOMIC DNA]</scope>
    <source>
        <strain evidence="2 3">DAOM 227022</strain>
    </source>
</reference>
<dbReference type="OrthoDB" id="2013972at2759"/>
<name>A0A397RZF0_9GLOM</name>
<dbReference type="SUPFAM" id="SSF53335">
    <property type="entry name" value="S-adenosyl-L-methionine-dependent methyltransferases"/>
    <property type="match status" value="1"/>
</dbReference>
<proteinExistence type="predicted"/>
<gene>
    <name evidence="2" type="ORF">C1645_794129</name>
</gene>
<feature type="domain" description="Methyltransferase" evidence="1">
    <location>
        <begin position="62"/>
        <end position="150"/>
    </location>
</feature>
<dbReference type="GO" id="GO:0008168">
    <property type="term" value="F:methyltransferase activity"/>
    <property type="evidence" value="ECO:0007669"/>
    <property type="project" value="UniProtKB-KW"/>
</dbReference>
<accession>A0A397RZF0</accession>
<dbReference type="Gene3D" id="3.40.50.150">
    <property type="entry name" value="Vaccinia Virus protein VP39"/>
    <property type="match status" value="1"/>
</dbReference>
<dbReference type="CDD" id="cd02440">
    <property type="entry name" value="AdoMet_MTases"/>
    <property type="match status" value="1"/>
</dbReference>
<evidence type="ECO:0000313" key="3">
    <source>
        <dbReference type="Proteomes" id="UP000265703"/>
    </source>
</evidence>
<dbReference type="Pfam" id="PF13649">
    <property type="entry name" value="Methyltransf_25"/>
    <property type="match status" value="1"/>
</dbReference>
<dbReference type="EMBL" id="QKYT01001242">
    <property type="protein sequence ID" value="RIA79553.1"/>
    <property type="molecule type" value="Genomic_DNA"/>
</dbReference>
<dbReference type="GO" id="GO:0032259">
    <property type="term" value="P:methylation"/>
    <property type="evidence" value="ECO:0007669"/>
    <property type="project" value="UniProtKB-KW"/>
</dbReference>
<sequence>MGNRISSSYNKCVPKPKQDNSMLLIKSEVERQKSLNFYISNLWESSFSSKIDKELEKGGKVILDVGCGAGSWLLEVAKMYPNNQYFGVDVVPIFPKDNLPGNIHFITGNVLNGLPFSCEMFDFVHQRFMVRNFNTRHWKMAVKELTRVAKLGAYIELMEMDLITYSQGPITKKLFESFLAAMHARGISPIIKELLKRTLIYNKSLENIDIKSINSPLKQWDGIKVF</sequence>
<evidence type="ECO:0000313" key="2">
    <source>
        <dbReference type="EMBL" id="RIA79553.1"/>
    </source>
</evidence>
<dbReference type="PANTHER" id="PTHR43591:SF24">
    <property type="entry name" value="2-METHOXY-6-POLYPRENYL-1,4-BENZOQUINOL METHYLASE, MITOCHONDRIAL"/>
    <property type="match status" value="1"/>
</dbReference>
<protein>
    <submittedName>
        <fullName evidence="2">S-adenosyl-L-methionine-dependent methyltransferase</fullName>
    </submittedName>
</protein>
<dbReference type="InterPro" id="IPR029063">
    <property type="entry name" value="SAM-dependent_MTases_sf"/>
</dbReference>
<dbReference type="STRING" id="658196.A0A397RZF0"/>